<evidence type="ECO:0008006" key="3">
    <source>
        <dbReference type="Google" id="ProtNLM"/>
    </source>
</evidence>
<evidence type="ECO:0000313" key="2">
    <source>
        <dbReference type="Proteomes" id="UP000036987"/>
    </source>
</evidence>
<dbReference type="InterPro" id="IPR038765">
    <property type="entry name" value="Papain-like_cys_pep_sf"/>
</dbReference>
<name>A0A0K9PZ91_ZOSMR</name>
<proteinExistence type="predicted"/>
<dbReference type="STRING" id="29655.A0A0K9PZ91"/>
<dbReference type="EMBL" id="LFYR01000338">
    <property type="protein sequence ID" value="KMZ74383.1"/>
    <property type="molecule type" value="Genomic_DNA"/>
</dbReference>
<dbReference type="PANTHER" id="PTHR34835">
    <property type="entry name" value="OS07G0283600 PROTEIN-RELATED"/>
    <property type="match status" value="1"/>
</dbReference>
<evidence type="ECO:0000313" key="1">
    <source>
        <dbReference type="EMBL" id="KMZ74383.1"/>
    </source>
</evidence>
<comment type="caution">
    <text evidence="1">The sequence shown here is derived from an EMBL/GenBank/DDBJ whole genome shotgun (WGS) entry which is preliminary data.</text>
</comment>
<gene>
    <name evidence="1" type="ORF">ZOSMA_12G00690</name>
</gene>
<dbReference type="Gene3D" id="3.40.395.10">
    <property type="entry name" value="Adenoviral Proteinase, Chain A"/>
    <property type="match status" value="1"/>
</dbReference>
<protein>
    <recommendedName>
        <fullName evidence="3">Ubiquitin-like protease family profile domain-containing protein</fullName>
    </recommendedName>
</protein>
<sequence length="1037" mass="119168">MSDSDDDFDISSIQHGQCGNIQNTIDNNNTTNISCNVSNNFLTSMDKKDTCKRHREEATSSKVDLPKKKKTRIKKSNIDHRLLPQIEFPDSYIRGAKNSRFLVQNRCCYSGYFNTYLLVVEKLPIQFYDLVGKIGFGHFLRNSNISVNSYHLDDLVGRYIGNFVFQLKDKCIQFKINDVSQILGIPSMGKPIIVNNDEDCSHETMFWHKYFGVTQVTSTLVKDVFIRVVSLGHVNEDHVLDCFKLWLCLLFSSFLLPTSKMTIPLRLFYYIENVEEIGKLNWSQLVMDQLFKNMDSASHSVRRRERIGDRTGEYIHGCATVLNVFLWERTNLFPPSSPANYVIFQKYEGSTKRRNRTIACLSNEEVFHCPRSYSTNSCSTKPILKSMVQPTLEEFINNRIIKKHCPHPKKNANKNSIPSVLVPGRFNYSRSNIDRSDDISSMEITLDSTSVVDLCTPSTQQFVGALPHLKKSSIPRSFNYQIDNLSENNLDISSSTIRSPVLLDGLDTYDYMLTDSIQKLQISSSTKEESFVDSAVHPSLEILDSNINVDKANFITSVTCPNNTFRQVEISTSPKILHSNQTLGSLDIQPPSFDLLFEAVDKVLDLGIDISQSSSTPSLNTPSTFLNIKNDGGRNVNEIQFSQKMYSPSHSNYSSDQYKTPMEDKIKANRSECCVPTVIISSPEFWAAVAESADVIERKACKPFDKDELTSVVRCIDFSPNTTSTSDSPYVSSMIKRIKDRNAEKLENEKLMEVVEATNMKDDGKPKKNQTTKKLVMDSKYRSLFFFLIMDDSVFCSGGDVVDIIHHQIYTNLLVKVFFGVIRVELVEKFVINDRFQFIDPDFFSDDDGHDTTQSVPELVSNVDVDNVLHLISRNSRGNDKRNWKYFIIPIRTVNHWHFLVWSRVHNTYTHYDSNHMERELLNLGAAKRAMKWMTMWFRLNFVTVFHDEPTLVQYKKYPQQTNSKMDGGLYMFHGISSFVDYMHIEDGIFNNFSLDSKMTWNKSEVPRIRNSMFRRIAERLEFTPWHTKLANYKDKS</sequence>
<dbReference type="Proteomes" id="UP000036987">
    <property type="component" value="Unassembled WGS sequence"/>
</dbReference>
<dbReference type="PANTHER" id="PTHR34835:SF81">
    <property type="entry name" value="OS06G0475900 PROTEIN"/>
    <property type="match status" value="1"/>
</dbReference>
<accession>A0A0K9PZ91</accession>
<reference evidence="2" key="1">
    <citation type="journal article" date="2016" name="Nature">
        <title>The genome of the seagrass Zostera marina reveals angiosperm adaptation to the sea.</title>
        <authorList>
            <person name="Olsen J.L."/>
            <person name="Rouze P."/>
            <person name="Verhelst B."/>
            <person name="Lin Y.-C."/>
            <person name="Bayer T."/>
            <person name="Collen J."/>
            <person name="Dattolo E."/>
            <person name="De Paoli E."/>
            <person name="Dittami S."/>
            <person name="Maumus F."/>
            <person name="Michel G."/>
            <person name="Kersting A."/>
            <person name="Lauritano C."/>
            <person name="Lohaus R."/>
            <person name="Toepel M."/>
            <person name="Tonon T."/>
            <person name="Vanneste K."/>
            <person name="Amirebrahimi M."/>
            <person name="Brakel J."/>
            <person name="Bostroem C."/>
            <person name="Chovatia M."/>
            <person name="Grimwood J."/>
            <person name="Jenkins J.W."/>
            <person name="Jueterbock A."/>
            <person name="Mraz A."/>
            <person name="Stam W.T."/>
            <person name="Tice H."/>
            <person name="Bornberg-Bauer E."/>
            <person name="Green P.J."/>
            <person name="Pearson G.A."/>
            <person name="Procaccini G."/>
            <person name="Duarte C.M."/>
            <person name="Schmutz J."/>
            <person name="Reusch T.B.H."/>
            <person name="Van de Peer Y."/>
        </authorList>
    </citation>
    <scope>NUCLEOTIDE SEQUENCE [LARGE SCALE GENOMIC DNA]</scope>
    <source>
        <strain evidence="2">cv. Finnish</strain>
    </source>
</reference>
<organism evidence="1 2">
    <name type="scientific">Zostera marina</name>
    <name type="common">Eelgrass</name>
    <dbReference type="NCBI Taxonomy" id="29655"/>
    <lineage>
        <taxon>Eukaryota</taxon>
        <taxon>Viridiplantae</taxon>
        <taxon>Streptophyta</taxon>
        <taxon>Embryophyta</taxon>
        <taxon>Tracheophyta</taxon>
        <taxon>Spermatophyta</taxon>
        <taxon>Magnoliopsida</taxon>
        <taxon>Liliopsida</taxon>
        <taxon>Zosteraceae</taxon>
        <taxon>Zostera</taxon>
    </lineage>
</organism>
<dbReference type="SUPFAM" id="SSF54001">
    <property type="entry name" value="Cysteine proteinases"/>
    <property type="match status" value="1"/>
</dbReference>
<dbReference type="OrthoDB" id="684301at2759"/>
<dbReference type="AlphaFoldDB" id="A0A0K9PZ91"/>
<keyword evidence="2" id="KW-1185">Reference proteome</keyword>